<dbReference type="SUPFAM" id="SSF54593">
    <property type="entry name" value="Glyoxalase/Bleomycin resistance protein/Dihydroxybiphenyl dioxygenase"/>
    <property type="match status" value="1"/>
</dbReference>
<feature type="domain" description="VOC" evidence="1">
    <location>
        <begin position="9"/>
        <end position="136"/>
    </location>
</feature>
<name>A0A483V1L6_KLEPN</name>
<dbReference type="EMBL" id="CAAHDF010000008">
    <property type="protein sequence ID" value="VGM47037.1"/>
    <property type="molecule type" value="Genomic_DNA"/>
</dbReference>
<evidence type="ECO:0000259" key="1">
    <source>
        <dbReference type="PROSITE" id="PS51819"/>
    </source>
</evidence>
<protein>
    <submittedName>
        <fullName evidence="3 4">Glyoxalase</fullName>
    </submittedName>
</protein>
<dbReference type="CDD" id="cd06587">
    <property type="entry name" value="VOC"/>
    <property type="match status" value="1"/>
</dbReference>
<dbReference type="Pfam" id="PF00903">
    <property type="entry name" value="Glyoxalase"/>
    <property type="match status" value="1"/>
</dbReference>
<dbReference type="InterPro" id="IPR037523">
    <property type="entry name" value="VOC_core"/>
</dbReference>
<gene>
    <name evidence="3" type="ORF">ETH36_23890</name>
    <name evidence="2" type="ORF">ETH48_24555</name>
    <name evidence="4" type="ORF">SAMEA4873560_03701</name>
</gene>
<dbReference type="AlphaFoldDB" id="A0A483V1L6"/>
<keyword evidence="4" id="KW-0560">Oxidoreductase</keyword>
<dbReference type="PROSITE" id="PS51819">
    <property type="entry name" value="VOC"/>
    <property type="match status" value="1"/>
</dbReference>
<keyword evidence="4" id="KW-0223">Dioxygenase</keyword>
<reference evidence="4" key="2">
    <citation type="submission" date="2019-03" db="EMBL/GenBank/DDBJ databases">
        <authorList>
            <consortium name="Pathogen Informatics"/>
        </authorList>
    </citation>
    <scope>NUCLEOTIDE SEQUENCE</scope>
    <source>
        <strain evidence="4">5012STDY7626359</strain>
    </source>
</reference>
<proteinExistence type="predicted"/>
<dbReference type="GO" id="GO:0051213">
    <property type="term" value="F:dioxygenase activity"/>
    <property type="evidence" value="ECO:0007669"/>
    <property type="project" value="UniProtKB-KW"/>
</dbReference>
<dbReference type="EMBL" id="SDDG01000076">
    <property type="protein sequence ID" value="TCY79130.1"/>
    <property type="molecule type" value="Genomic_DNA"/>
</dbReference>
<dbReference type="InterPro" id="IPR004360">
    <property type="entry name" value="Glyas_Fos-R_dOase_dom"/>
</dbReference>
<dbReference type="Gene3D" id="3.10.180.10">
    <property type="entry name" value="2,3-Dihydroxybiphenyl 1,2-Dioxygenase, domain 1"/>
    <property type="match status" value="1"/>
</dbReference>
<sequence length="143" mass="15643">MEEFVPSAAIAHFVMKVKDVESSYAFYQGLGLRGIDKFPEMAIIELRGGTHLLLAAKDDPMAGALHASRVGQRPDFISEKIDLMIAGHTRADLEKYRAELMANGYSPADIAEAPLYGHDYFSMLDPDGHGVSVYTSHCGDKPV</sequence>
<evidence type="ECO:0000313" key="3">
    <source>
        <dbReference type="EMBL" id="TCY79130.1"/>
    </source>
</evidence>
<reference evidence="3" key="1">
    <citation type="submission" date="2019-01" db="EMBL/GenBank/DDBJ databases">
        <authorList>
            <person name="Lista F."/>
            <person name="Anselmo A."/>
        </authorList>
    </citation>
    <scope>NUCLEOTIDE SEQUENCE</scope>
    <source>
        <strain evidence="3">15R</strain>
        <strain evidence="2">17R</strain>
    </source>
</reference>
<evidence type="ECO:0000313" key="4">
    <source>
        <dbReference type="EMBL" id="VGM47037.1"/>
    </source>
</evidence>
<evidence type="ECO:0000313" key="2">
    <source>
        <dbReference type="EMBL" id="TCY31124.1"/>
    </source>
</evidence>
<dbReference type="EMBL" id="SDDE01000066">
    <property type="protein sequence ID" value="TCY31124.1"/>
    <property type="molecule type" value="Genomic_DNA"/>
</dbReference>
<dbReference type="InterPro" id="IPR029068">
    <property type="entry name" value="Glyas_Bleomycin-R_OHBP_Dase"/>
</dbReference>
<dbReference type="RefSeq" id="WP_023339918.1">
    <property type="nucleotide sequence ID" value="NZ_BILE01000003.1"/>
</dbReference>
<organism evidence="3">
    <name type="scientific">Klebsiella pneumoniae</name>
    <dbReference type="NCBI Taxonomy" id="573"/>
    <lineage>
        <taxon>Bacteria</taxon>
        <taxon>Pseudomonadati</taxon>
        <taxon>Pseudomonadota</taxon>
        <taxon>Gammaproteobacteria</taxon>
        <taxon>Enterobacterales</taxon>
        <taxon>Enterobacteriaceae</taxon>
        <taxon>Klebsiella/Raoultella group</taxon>
        <taxon>Klebsiella</taxon>
        <taxon>Klebsiella pneumoniae complex</taxon>
    </lineage>
</organism>
<accession>A0A483V1L6</accession>